<feature type="region of interest" description="Disordered" evidence="6">
    <location>
        <begin position="382"/>
        <end position="440"/>
    </location>
</feature>
<protein>
    <recommendedName>
        <fullName evidence="7">MBD domain-containing protein</fullName>
    </recommendedName>
</protein>
<dbReference type="PROSITE" id="PS50982">
    <property type="entry name" value="MBD"/>
    <property type="match status" value="1"/>
</dbReference>
<dbReference type="InterPro" id="IPR016177">
    <property type="entry name" value="DNA-bd_dom_sf"/>
</dbReference>
<comment type="subcellular location">
    <subcellularLocation>
        <location evidence="1">Nucleus</location>
    </subcellularLocation>
</comment>
<reference evidence="8 9" key="1">
    <citation type="submission" date="2024-08" db="EMBL/GenBank/DDBJ databases">
        <title>Insights into the chromosomal genome structure of Flemingia macrophylla.</title>
        <authorList>
            <person name="Ding Y."/>
            <person name="Zhao Y."/>
            <person name="Bi W."/>
            <person name="Wu M."/>
            <person name="Zhao G."/>
            <person name="Gong Y."/>
            <person name="Li W."/>
            <person name="Zhang P."/>
        </authorList>
    </citation>
    <scope>NUCLEOTIDE SEQUENCE [LARGE SCALE GENOMIC DNA]</scope>
    <source>
        <strain evidence="8">DYQJB</strain>
        <tissue evidence="8">Leaf</tissue>
    </source>
</reference>
<proteinExistence type="predicted"/>
<dbReference type="GO" id="GO:0003677">
    <property type="term" value="F:DNA binding"/>
    <property type="evidence" value="ECO:0007669"/>
    <property type="project" value="UniProtKB-KW"/>
</dbReference>
<evidence type="ECO:0000256" key="1">
    <source>
        <dbReference type="ARBA" id="ARBA00004123"/>
    </source>
</evidence>
<dbReference type="InterPro" id="IPR001739">
    <property type="entry name" value="Methyl_CpG_DNA-bd"/>
</dbReference>
<dbReference type="Proteomes" id="UP001603857">
    <property type="component" value="Unassembled WGS sequence"/>
</dbReference>
<feature type="region of interest" description="Disordered" evidence="6">
    <location>
        <begin position="459"/>
        <end position="485"/>
    </location>
</feature>
<evidence type="ECO:0000256" key="3">
    <source>
        <dbReference type="ARBA" id="ARBA00023125"/>
    </source>
</evidence>
<evidence type="ECO:0000313" key="8">
    <source>
        <dbReference type="EMBL" id="KAL2334659.1"/>
    </source>
</evidence>
<keyword evidence="2" id="KW-0805">Transcription regulation</keyword>
<dbReference type="InterPro" id="IPR038945">
    <property type="entry name" value="MBD13-like"/>
</dbReference>
<evidence type="ECO:0000259" key="7">
    <source>
        <dbReference type="PROSITE" id="PS50982"/>
    </source>
</evidence>
<dbReference type="EMBL" id="JBGMDY010000005">
    <property type="protein sequence ID" value="KAL2334659.1"/>
    <property type="molecule type" value="Genomic_DNA"/>
</dbReference>
<feature type="compositionally biased region" description="Basic and acidic residues" evidence="6">
    <location>
        <begin position="418"/>
        <end position="430"/>
    </location>
</feature>
<dbReference type="AlphaFoldDB" id="A0ABD1MFT1"/>
<evidence type="ECO:0000256" key="5">
    <source>
        <dbReference type="ARBA" id="ARBA00023242"/>
    </source>
</evidence>
<keyword evidence="4" id="KW-0804">Transcription</keyword>
<dbReference type="PANTHER" id="PTHR34067:SF24">
    <property type="entry name" value="METHYL-CPG-BINDING DOMAIN-CONTAINING PROTEIN 13"/>
    <property type="match status" value="1"/>
</dbReference>
<organism evidence="8 9">
    <name type="scientific">Flemingia macrophylla</name>
    <dbReference type="NCBI Taxonomy" id="520843"/>
    <lineage>
        <taxon>Eukaryota</taxon>
        <taxon>Viridiplantae</taxon>
        <taxon>Streptophyta</taxon>
        <taxon>Embryophyta</taxon>
        <taxon>Tracheophyta</taxon>
        <taxon>Spermatophyta</taxon>
        <taxon>Magnoliopsida</taxon>
        <taxon>eudicotyledons</taxon>
        <taxon>Gunneridae</taxon>
        <taxon>Pentapetalae</taxon>
        <taxon>rosids</taxon>
        <taxon>fabids</taxon>
        <taxon>Fabales</taxon>
        <taxon>Fabaceae</taxon>
        <taxon>Papilionoideae</taxon>
        <taxon>50 kb inversion clade</taxon>
        <taxon>NPAAA clade</taxon>
        <taxon>indigoferoid/millettioid clade</taxon>
        <taxon>Phaseoleae</taxon>
        <taxon>Flemingia</taxon>
    </lineage>
</organism>
<feature type="region of interest" description="Disordered" evidence="6">
    <location>
        <begin position="185"/>
        <end position="275"/>
    </location>
</feature>
<dbReference type="PANTHER" id="PTHR34067">
    <property type="entry name" value="OS04G0193200 PROTEIN"/>
    <property type="match status" value="1"/>
</dbReference>
<evidence type="ECO:0000256" key="2">
    <source>
        <dbReference type="ARBA" id="ARBA00023015"/>
    </source>
</evidence>
<evidence type="ECO:0000313" key="9">
    <source>
        <dbReference type="Proteomes" id="UP001603857"/>
    </source>
</evidence>
<feature type="compositionally biased region" description="Basic residues" evidence="6">
    <location>
        <begin position="202"/>
        <end position="213"/>
    </location>
</feature>
<feature type="compositionally biased region" description="Polar residues" evidence="6">
    <location>
        <begin position="459"/>
        <end position="481"/>
    </location>
</feature>
<keyword evidence="9" id="KW-1185">Reference proteome</keyword>
<gene>
    <name evidence="8" type="ORF">Fmac_015872</name>
</gene>
<evidence type="ECO:0000256" key="6">
    <source>
        <dbReference type="SAM" id="MobiDB-lite"/>
    </source>
</evidence>
<feature type="region of interest" description="Disordered" evidence="6">
    <location>
        <begin position="1"/>
        <end position="24"/>
    </location>
</feature>
<name>A0ABD1MFT1_9FABA</name>
<dbReference type="SUPFAM" id="SSF54171">
    <property type="entry name" value="DNA-binding domain"/>
    <property type="match status" value="1"/>
</dbReference>
<keyword evidence="3" id="KW-0238">DNA-binding</keyword>
<sequence length="542" mass="60015">MDQDEDEDEDSGGAMEESDEWLPPGWTVEVRMRKNGRRDKVMVEKAIAEVLAPEWVKKTRRTTNGDTVGSVLYHINPISGYTFRSVKDVDGYIESGQIGRQDKDSTSVTVKPTLSVNMSQSSDLDMIANDQQTPRPASSGECVVGTKLTSSVLSRTGISDQKERNVCLAQSTLVPGCTNVVVQRTQLQENSETKNGTEKSHDQHHRSKNKHKKDVNLPRRTSKRLAGIKVDPVPELKTRRSRRRAAIKQSGEEENIANVEKSPNSLPDGPEKQFNAPEVGTEIECKSEKHAEKTLEGKNHEDCFSFSPLKNNTTVEECVRVLENGDDAKLDYTFDYPLTELLKDPCIAFAYQTLTGVTFDITKDSQTSSVLKNSQNCNTSDVAAGVGVGNSKRSNDGLVGDNEFSSPKNLAFPQEYSGDAKTDGKVKKENAGGPSSEEAQDTKWMDPCIEFAIKTLTGTTPLDSDQNPKNRLQQQRISCTEQRGEKGLSSVNLDNIYQSDYQCSQYFGTQKPMFKQSFVDPSLQHTRNIGIGNSTGARLSHW</sequence>
<feature type="domain" description="MBD" evidence="7">
    <location>
        <begin position="12"/>
        <end position="113"/>
    </location>
</feature>
<dbReference type="Gene3D" id="3.30.890.10">
    <property type="entry name" value="Methyl-cpg-binding Protein 2, Chain A"/>
    <property type="match status" value="1"/>
</dbReference>
<feature type="compositionally biased region" description="Acidic residues" evidence="6">
    <location>
        <begin position="1"/>
        <end position="20"/>
    </location>
</feature>
<dbReference type="GO" id="GO:0005634">
    <property type="term" value="C:nucleus"/>
    <property type="evidence" value="ECO:0007669"/>
    <property type="project" value="UniProtKB-SubCell"/>
</dbReference>
<accession>A0ABD1MFT1</accession>
<evidence type="ECO:0000256" key="4">
    <source>
        <dbReference type="ARBA" id="ARBA00023163"/>
    </source>
</evidence>
<feature type="compositionally biased region" description="Basic and acidic residues" evidence="6">
    <location>
        <begin position="191"/>
        <end position="201"/>
    </location>
</feature>
<comment type="caution">
    <text evidence="8">The sequence shown here is derived from an EMBL/GenBank/DDBJ whole genome shotgun (WGS) entry which is preliminary data.</text>
</comment>
<keyword evidence="5" id="KW-0539">Nucleus</keyword>